<dbReference type="Proteomes" id="UP000673691">
    <property type="component" value="Unassembled WGS sequence"/>
</dbReference>
<evidence type="ECO:0000256" key="2">
    <source>
        <dbReference type="ARBA" id="ARBA00007145"/>
    </source>
</evidence>
<protein>
    <recommendedName>
        <fullName evidence="3">NAD(+) synthase (glutamine-hydrolyzing)</fullName>
        <ecNumber evidence="3">6.3.5.1</ecNumber>
    </recommendedName>
    <alternativeName>
        <fullName evidence="8">NAD(+) synthase [glutamine-hydrolyzing]</fullName>
    </alternativeName>
</protein>
<dbReference type="Gene3D" id="3.40.50.620">
    <property type="entry name" value="HUPs"/>
    <property type="match status" value="2"/>
</dbReference>
<comment type="caution">
    <text evidence="10">The sequence shown here is derived from an EMBL/GenBank/DDBJ whole genome shotgun (WGS) entry which is preliminary data.</text>
</comment>
<evidence type="ECO:0000256" key="7">
    <source>
        <dbReference type="ARBA" id="ARBA00023027"/>
    </source>
</evidence>
<dbReference type="PANTHER" id="PTHR23090">
    <property type="entry name" value="NH 3 /GLUTAMINE-DEPENDENT NAD + SYNTHETASE"/>
    <property type="match status" value="1"/>
</dbReference>
<dbReference type="AlphaFoldDB" id="A0A8H8DK85"/>
<comment type="similarity">
    <text evidence="2">In the C-terminal section; belongs to the NAD synthetase family.</text>
</comment>
<evidence type="ECO:0000313" key="11">
    <source>
        <dbReference type="Proteomes" id="UP000673691"/>
    </source>
</evidence>
<dbReference type="GO" id="GO:0004359">
    <property type="term" value="F:glutaminase activity"/>
    <property type="evidence" value="ECO:0007669"/>
    <property type="project" value="InterPro"/>
</dbReference>
<dbReference type="UniPathway" id="UPA00253"/>
<feature type="domain" description="NAD/GMP synthase" evidence="9">
    <location>
        <begin position="42"/>
        <end position="174"/>
    </location>
</feature>
<dbReference type="GO" id="GO:0003952">
    <property type="term" value="F:NAD+ synthase (glutamine-hydrolyzing) activity"/>
    <property type="evidence" value="ECO:0007669"/>
    <property type="project" value="UniProtKB-EC"/>
</dbReference>
<name>A0A8H8DK85_9FUNG</name>
<evidence type="ECO:0000256" key="8">
    <source>
        <dbReference type="ARBA" id="ARBA00030681"/>
    </source>
</evidence>
<proteinExistence type="inferred from homology"/>
<dbReference type="InterPro" id="IPR014729">
    <property type="entry name" value="Rossmann-like_a/b/a_fold"/>
</dbReference>
<keyword evidence="7" id="KW-0520">NAD</keyword>
<gene>
    <name evidence="10" type="ORF">BJ554DRAFT_6409</name>
</gene>
<evidence type="ECO:0000259" key="9">
    <source>
        <dbReference type="Pfam" id="PF02540"/>
    </source>
</evidence>
<dbReference type="OrthoDB" id="2020662at2759"/>
<keyword evidence="5" id="KW-0547">Nucleotide-binding</keyword>
<comment type="pathway">
    <text evidence="1">Cofactor biosynthesis; NAD(+) biosynthesis; NAD(+) from deamido-NAD(+) (L-Gln route): step 1/1.</text>
</comment>
<evidence type="ECO:0000256" key="3">
    <source>
        <dbReference type="ARBA" id="ARBA00012743"/>
    </source>
</evidence>
<dbReference type="EMBL" id="JAEFCI010003708">
    <property type="protein sequence ID" value="KAG5461408.1"/>
    <property type="molecule type" value="Genomic_DNA"/>
</dbReference>
<accession>A0A8H8DK85</accession>
<dbReference type="InterPro" id="IPR022310">
    <property type="entry name" value="NAD/GMP_synthase"/>
</dbReference>
<dbReference type="Pfam" id="PF02540">
    <property type="entry name" value="NAD_synthase"/>
    <property type="match status" value="1"/>
</dbReference>
<dbReference type="EC" id="6.3.5.1" evidence="3"/>
<dbReference type="FunFam" id="3.40.50.620:FF:000036">
    <property type="entry name" value="Glutamine-dependent NAD(+) synthetase"/>
    <property type="match status" value="1"/>
</dbReference>
<dbReference type="InterPro" id="IPR003694">
    <property type="entry name" value="NAD_synthase"/>
</dbReference>
<reference evidence="10 11" key="1">
    <citation type="journal article" name="Sci. Rep.">
        <title>Genome-scale phylogenetic analyses confirm Olpidium as the closest living zoosporic fungus to the non-flagellated, terrestrial fungi.</title>
        <authorList>
            <person name="Chang Y."/>
            <person name="Rochon D."/>
            <person name="Sekimoto S."/>
            <person name="Wang Y."/>
            <person name="Chovatia M."/>
            <person name="Sandor L."/>
            <person name="Salamov A."/>
            <person name="Grigoriev I.V."/>
            <person name="Stajich J.E."/>
            <person name="Spatafora J.W."/>
        </authorList>
    </citation>
    <scope>NUCLEOTIDE SEQUENCE [LARGE SCALE GENOMIC DNA]</scope>
    <source>
        <strain evidence="10">S191</strain>
    </source>
</reference>
<dbReference type="GO" id="GO:0009435">
    <property type="term" value="P:NAD+ biosynthetic process"/>
    <property type="evidence" value="ECO:0007669"/>
    <property type="project" value="UniProtKB-UniPathway"/>
</dbReference>
<dbReference type="SUPFAM" id="SSF52402">
    <property type="entry name" value="Adenine nucleotide alpha hydrolases-like"/>
    <property type="match status" value="1"/>
</dbReference>
<organism evidence="10 11">
    <name type="scientific">Olpidium bornovanus</name>
    <dbReference type="NCBI Taxonomy" id="278681"/>
    <lineage>
        <taxon>Eukaryota</taxon>
        <taxon>Fungi</taxon>
        <taxon>Fungi incertae sedis</taxon>
        <taxon>Olpidiomycota</taxon>
        <taxon>Olpidiomycotina</taxon>
        <taxon>Olpidiomycetes</taxon>
        <taxon>Olpidiales</taxon>
        <taxon>Olpidiaceae</taxon>
        <taxon>Olpidium</taxon>
    </lineage>
</organism>
<keyword evidence="6" id="KW-0067">ATP-binding</keyword>
<keyword evidence="4" id="KW-0436">Ligase</keyword>
<evidence type="ECO:0000256" key="4">
    <source>
        <dbReference type="ARBA" id="ARBA00022598"/>
    </source>
</evidence>
<evidence type="ECO:0000256" key="5">
    <source>
        <dbReference type="ARBA" id="ARBA00022741"/>
    </source>
</evidence>
<evidence type="ECO:0000256" key="1">
    <source>
        <dbReference type="ARBA" id="ARBA00005188"/>
    </source>
</evidence>
<dbReference type="GO" id="GO:0005524">
    <property type="term" value="F:ATP binding"/>
    <property type="evidence" value="ECO:0007669"/>
    <property type="project" value="UniProtKB-KW"/>
</dbReference>
<dbReference type="GO" id="GO:0005737">
    <property type="term" value="C:cytoplasm"/>
    <property type="evidence" value="ECO:0007669"/>
    <property type="project" value="InterPro"/>
</dbReference>
<keyword evidence="11" id="KW-1185">Reference proteome</keyword>
<evidence type="ECO:0000256" key="6">
    <source>
        <dbReference type="ARBA" id="ARBA00022840"/>
    </source>
</evidence>
<dbReference type="NCBIfam" id="TIGR00552">
    <property type="entry name" value="nadE"/>
    <property type="match status" value="1"/>
</dbReference>
<evidence type="ECO:0000313" key="10">
    <source>
        <dbReference type="EMBL" id="KAG5461408.1"/>
    </source>
</evidence>
<dbReference type="PANTHER" id="PTHR23090:SF9">
    <property type="entry name" value="GLUTAMINE-DEPENDENT NAD(+) SYNTHETASE"/>
    <property type="match status" value="1"/>
</dbReference>
<dbReference type="CDD" id="cd00553">
    <property type="entry name" value="NAD_synthase"/>
    <property type="match status" value="1"/>
</dbReference>
<sequence>MRASPPPALCLFRVVDSYHIDCNIDDIVKSIHTFFTAVTGKTPKFKVHGGTVAEGLALQNIQARMRMVLSYLFAQLLLWVRGRSGALLVLGSANVDESLRGYMTKYDCSSADINPIGAISKKDLRRFLAYARDSFDLPVLDGFLHATPTAELEPTTADYVQSDEADMGMTYEELSVFGRLRKVERCGPFSMFGKLVRDWRETFSRGERSHRLLLLAKWGAIGYEPANGCRRGAGGGQGQEVFLLLLGYASETSIPFQINRHKLTVLTPSYHAEAYSPDDNRYDLRPFLYNAGWSWQFRRIDEEVRTMDEALKRQKI</sequence>